<evidence type="ECO:0000313" key="4">
    <source>
        <dbReference type="Proteomes" id="UP000541558"/>
    </source>
</evidence>
<feature type="compositionally biased region" description="Low complexity" evidence="2">
    <location>
        <begin position="239"/>
        <end position="248"/>
    </location>
</feature>
<feature type="compositionally biased region" description="Basic and acidic residues" evidence="2">
    <location>
        <begin position="229"/>
        <end position="238"/>
    </location>
</feature>
<feature type="coiled-coil region" evidence="1">
    <location>
        <begin position="301"/>
        <end position="328"/>
    </location>
</feature>
<feature type="region of interest" description="Disordered" evidence="2">
    <location>
        <begin position="229"/>
        <end position="249"/>
    </location>
</feature>
<evidence type="ECO:0000256" key="1">
    <source>
        <dbReference type="SAM" id="Coils"/>
    </source>
</evidence>
<feature type="region of interest" description="Disordered" evidence="2">
    <location>
        <begin position="1"/>
        <end position="20"/>
    </location>
</feature>
<accession>A0A8H5B991</accession>
<keyword evidence="4" id="KW-1185">Reference proteome</keyword>
<feature type="compositionally biased region" description="Low complexity" evidence="2">
    <location>
        <begin position="569"/>
        <end position="582"/>
    </location>
</feature>
<evidence type="ECO:0000313" key="3">
    <source>
        <dbReference type="EMBL" id="KAF5318999.1"/>
    </source>
</evidence>
<comment type="caution">
    <text evidence="3">The sequence shown here is derived from an EMBL/GenBank/DDBJ whole genome shotgun (WGS) entry which is preliminary data.</text>
</comment>
<proteinExistence type="predicted"/>
<sequence>MMGSPEDKERRDERRDETSQRLMVTKAREVIYKDGYAVDNDTHVEKILKPTSLNVVENGFSNVLESYSFDLIPTIVVDLMHEFEIGVWKRLFIHLLRLLDAFTVTRTGPTLTAELDARFRSIPSFGRDGIRKFGKNASGMKRRAARDFEDLLQCSITAFESLLPEPHNTSLMKLLYICAQWHALAKLRLHNDLTLNLLDYTTTLLGAQMRAFDQDTCAKVPTLELKKEAEARARKEGSASKSSVGSTSRRPASLDMYTIKFHYLGDYVASIRHFGTTDSYTTEIGELCHRLPKQWYPRTDRREYEGQMAQIERRQARLARIRAELEARRIAESSDGGESPLPEPSLDVDYRVGQGSDEIFDLHRMFMMTPGEPQNDLYLHNFMPKLKQYLLPLVVEYLGFDPEESNDFAWESISIQGDRLYHHKIMRTDYTTYDLRRSEDITHVDTPQSNVMLLNAAYSANSQGAQPEHPYRYAKVLVQFIEPADVLRAVHIVPRFSQGKVEEPEVKSRWINNDTHPWNEYCLNKFADRDLFMRYQYGMSVGHTYMYSGTFPPPKVPEIPPTFDHRTSRPTTASSSTTTATPIEAAPQASGSAAEVERGPTSQVDAELDGPGYDNEGGPLEDEGYIEDLDDHEAAQEDTLYGDVI</sequence>
<feature type="region of interest" description="Disordered" evidence="2">
    <location>
        <begin position="556"/>
        <end position="645"/>
    </location>
</feature>
<evidence type="ECO:0000256" key="2">
    <source>
        <dbReference type="SAM" id="MobiDB-lite"/>
    </source>
</evidence>
<dbReference type="OrthoDB" id="3269417at2759"/>
<dbReference type="Proteomes" id="UP000541558">
    <property type="component" value="Unassembled WGS sequence"/>
</dbReference>
<keyword evidence="1" id="KW-0175">Coiled coil</keyword>
<reference evidence="3 4" key="1">
    <citation type="journal article" date="2020" name="ISME J.">
        <title>Uncovering the hidden diversity of litter-decomposition mechanisms in mushroom-forming fungi.</title>
        <authorList>
            <person name="Floudas D."/>
            <person name="Bentzer J."/>
            <person name="Ahren D."/>
            <person name="Johansson T."/>
            <person name="Persson P."/>
            <person name="Tunlid A."/>
        </authorList>
    </citation>
    <scope>NUCLEOTIDE SEQUENCE [LARGE SCALE GENOMIC DNA]</scope>
    <source>
        <strain evidence="3 4">CBS 175.51</strain>
    </source>
</reference>
<organism evidence="3 4">
    <name type="scientific">Ephemerocybe angulata</name>
    <dbReference type="NCBI Taxonomy" id="980116"/>
    <lineage>
        <taxon>Eukaryota</taxon>
        <taxon>Fungi</taxon>
        <taxon>Dikarya</taxon>
        <taxon>Basidiomycota</taxon>
        <taxon>Agaricomycotina</taxon>
        <taxon>Agaricomycetes</taxon>
        <taxon>Agaricomycetidae</taxon>
        <taxon>Agaricales</taxon>
        <taxon>Agaricineae</taxon>
        <taxon>Psathyrellaceae</taxon>
        <taxon>Ephemerocybe</taxon>
    </lineage>
</organism>
<feature type="compositionally biased region" description="Basic and acidic residues" evidence="2">
    <location>
        <begin position="1"/>
        <end position="19"/>
    </location>
</feature>
<gene>
    <name evidence="3" type="ORF">D9611_012683</name>
</gene>
<dbReference type="AlphaFoldDB" id="A0A8H5B991"/>
<name>A0A8H5B991_9AGAR</name>
<dbReference type="EMBL" id="JAACJK010000175">
    <property type="protein sequence ID" value="KAF5318999.1"/>
    <property type="molecule type" value="Genomic_DNA"/>
</dbReference>
<feature type="compositionally biased region" description="Acidic residues" evidence="2">
    <location>
        <begin position="619"/>
        <end position="631"/>
    </location>
</feature>
<feature type="region of interest" description="Disordered" evidence="2">
    <location>
        <begin position="329"/>
        <end position="348"/>
    </location>
</feature>
<protein>
    <submittedName>
        <fullName evidence="3">Uncharacterized protein</fullName>
    </submittedName>
</protein>